<evidence type="ECO:0000259" key="6">
    <source>
        <dbReference type="Pfam" id="PF00456"/>
    </source>
</evidence>
<reference evidence="7" key="2">
    <citation type="journal article" date="2021" name="PeerJ">
        <title>Extensive microbial diversity within the chicken gut microbiome revealed by metagenomics and culture.</title>
        <authorList>
            <person name="Gilroy R."/>
            <person name="Ravi A."/>
            <person name="Getino M."/>
            <person name="Pursley I."/>
            <person name="Horton D.L."/>
            <person name="Alikhan N.F."/>
            <person name="Baker D."/>
            <person name="Gharbi K."/>
            <person name="Hall N."/>
            <person name="Watson M."/>
            <person name="Adriaenssens E.M."/>
            <person name="Foster-Nyarko E."/>
            <person name="Jarju S."/>
            <person name="Secka A."/>
            <person name="Antonio M."/>
            <person name="Oren A."/>
            <person name="Chaudhuri R.R."/>
            <person name="La Ragione R."/>
            <person name="Hildebrand F."/>
            <person name="Pallen M.J."/>
        </authorList>
    </citation>
    <scope>NUCLEOTIDE SEQUENCE</scope>
    <source>
        <strain evidence="7">ChiGjej3B3-7149</strain>
    </source>
</reference>
<organism evidence="7 8">
    <name type="scientific">Candidatus Scatomorpha intestinigallinarum</name>
    <dbReference type="NCBI Taxonomy" id="2840923"/>
    <lineage>
        <taxon>Bacteria</taxon>
        <taxon>Bacillati</taxon>
        <taxon>Bacillota</taxon>
        <taxon>Clostridia</taxon>
        <taxon>Eubacteriales</taxon>
        <taxon>Candidatus Scatomorpha</taxon>
    </lineage>
</organism>
<dbReference type="EMBL" id="DVHH01000241">
    <property type="protein sequence ID" value="HIR55919.1"/>
    <property type="molecule type" value="Genomic_DNA"/>
</dbReference>
<name>A0A9D1DN33_9FIRM</name>
<comment type="cofactor">
    <cofactor evidence="1">
        <name>thiamine diphosphate</name>
        <dbReference type="ChEBI" id="CHEBI:58937"/>
    </cofactor>
</comment>
<evidence type="ECO:0000256" key="4">
    <source>
        <dbReference type="ARBA" id="ARBA00022723"/>
    </source>
</evidence>
<dbReference type="PANTHER" id="PTHR47514:SF1">
    <property type="entry name" value="TRANSKETOLASE N-TERMINAL SECTION-RELATED"/>
    <property type="match status" value="1"/>
</dbReference>
<dbReference type="CDD" id="cd02012">
    <property type="entry name" value="TPP_TK"/>
    <property type="match status" value="1"/>
</dbReference>
<gene>
    <name evidence="7" type="ORF">IAD36_10040</name>
</gene>
<dbReference type="SUPFAM" id="SSF52518">
    <property type="entry name" value="Thiamin diphosphate-binding fold (THDP-binding)"/>
    <property type="match status" value="1"/>
</dbReference>
<dbReference type="Proteomes" id="UP000824238">
    <property type="component" value="Unassembled WGS sequence"/>
</dbReference>
<dbReference type="Gene3D" id="3.40.50.970">
    <property type="match status" value="1"/>
</dbReference>
<dbReference type="AlphaFoldDB" id="A0A9D1DN33"/>
<keyword evidence="4" id="KW-0479">Metal-binding</keyword>
<sequence>MEELREKACRLRLQVLDMVCSKKGGHIGGDLSEMEILLELYCRQMNIDAARPDAPERDRFILSKGHSVEALYAVLADRGFFPAEELGGYLSFGGKLMGHPNNQVPGIEMNTGSLGHGLSLGVGMALAARLRGLASRTYVLMGDGELAEGSVWEAAMAASHYGLDSLCATVDRNGLQISGATEEVMGLEPLAERFRSFGWNAIEVPDGNDFEQLGAAYVLARNTKGRPSVVIARTVKGRGISFMEGRAKWHHGIPDESERRAAAQELATVMRDLK</sequence>
<comment type="caution">
    <text evidence="7">The sequence shown here is derived from an EMBL/GenBank/DDBJ whole genome shotgun (WGS) entry which is preliminary data.</text>
</comment>
<dbReference type="PROSITE" id="PS00801">
    <property type="entry name" value="TRANSKETOLASE_1"/>
    <property type="match status" value="1"/>
</dbReference>
<dbReference type="GO" id="GO:0016740">
    <property type="term" value="F:transferase activity"/>
    <property type="evidence" value="ECO:0007669"/>
    <property type="project" value="UniProtKB-KW"/>
</dbReference>
<dbReference type="GO" id="GO:0046872">
    <property type="term" value="F:metal ion binding"/>
    <property type="evidence" value="ECO:0007669"/>
    <property type="project" value="UniProtKB-KW"/>
</dbReference>
<evidence type="ECO:0000256" key="1">
    <source>
        <dbReference type="ARBA" id="ARBA00001964"/>
    </source>
</evidence>
<proteinExistence type="inferred from homology"/>
<keyword evidence="3" id="KW-0808">Transferase</keyword>
<accession>A0A9D1DN33</accession>
<dbReference type="PANTHER" id="PTHR47514">
    <property type="entry name" value="TRANSKETOLASE N-TERMINAL SECTION-RELATED"/>
    <property type="match status" value="1"/>
</dbReference>
<dbReference type="Pfam" id="PF00456">
    <property type="entry name" value="Transketolase_N"/>
    <property type="match status" value="1"/>
</dbReference>
<protein>
    <submittedName>
        <fullName evidence="7">Transketolase</fullName>
    </submittedName>
</protein>
<evidence type="ECO:0000313" key="7">
    <source>
        <dbReference type="EMBL" id="HIR55919.1"/>
    </source>
</evidence>
<evidence type="ECO:0000313" key="8">
    <source>
        <dbReference type="Proteomes" id="UP000824238"/>
    </source>
</evidence>
<reference evidence="7" key="1">
    <citation type="submission" date="2020-10" db="EMBL/GenBank/DDBJ databases">
        <authorList>
            <person name="Gilroy R."/>
        </authorList>
    </citation>
    <scope>NUCLEOTIDE SEQUENCE</scope>
    <source>
        <strain evidence="7">ChiGjej3B3-7149</strain>
    </source>
</reference>
<evidence type="ECO:0000256" key="2">
    <source>
        <dbReference type="ARBA" id="ARBA00007131"/>
    </source>
</evidence>
<dbReference type="InterPro" id="IPR005474">
    <property type="entry name" value="Transketolase_N"/>
</dbReference>
<feature type="domain" description="Transketolase N-terminal" evidence="6">
    <location>
        <begin position="10"/>
        <end position="254"/>
    </location>
</feature>
<evidence type="ECO:0000256" key="3">
    <source>
        <dbReference type="ARBA" id="ARBA00022679"/>
    </source>
</evidence>
<keyword evidence="5" id="KW-0786">Thiamine pyrophosphate</keyword>
<dbReference type="InterPro" id="IPR029061">
    <property type="entry name" value="THDP-binding"/>
</dbReference>
<comment type="similarity">
    <text evidence="2">Belongs to the transketolase family.</text>
</comment>
<evidence type="ECO:0000256" key="5">
    <source>
        <dbReference type="ARBA" id="ARBA00023052"/>
    </source>
</evidence>
<dbReference type="InterPro" id="IPR049557">
    <property type="entry name" value="Transketolase_CS"/>
</dbReference>